<dbReference type="GeneTree" id="ENSGT00940000168353"/>
<dbReference type="eggNOG" id="KOG0800">
    <property type="taxonomic scope" value="Eukaryota"/>
</dbReference>
<dbReference type="Gene3D" id="3.30.40.10">
    <property type="entry name" value="Zinc/RING finger domain, C3HC4 (zinc finger)"/>
    <property type="match status" value="1"/>
</dbReference>
<dbReference type="GO" id="GO:0008270">
    <property type="term" value="F:zinc ion binding"/>
    <property type="evidence" value="ECO:0007669"/>
    <property type="project" value="UniProtKB-KW"/>
</dbReference>
<dbReference type="Proteomes" id="UP000007875">
    <property type="component" value="Unassembled WGS sequence"/>
</dbReference>
<dbReference type="HOGENOM" id="CLU_1834443_0_0_1"/>
<dbReference type="Pfam" id="PF13639">
    <property type="entry name" value="zf-RING_2"/>
    <property type="match status" value="1"/>
</dbReference>
<dbReference type="GO" id="GO:0006511">
    <property type="term" value="P:ubiquitin-dependent protein catabolic process"/>
    <property type="evidence" value="ECO:0007669"/>
    <property type="project" value="TreeGrafter"/>
</dbReference>
<evidence type="ECO:0000256" key="2">
    <source>
        <dbReference type="ARBA" id="ARBA00004906"/>
    </source>
</evidence>
<evidence type="ECO:0000313" key="11">
    <source>
        <dbReference type="Ensembl" id="ENSCSAVP00000007350.1"/>
    </source>
</evidence>
<evidence type="ECO:0000256" key="9">
    <source>
        <dbReference type="PROSITE-ProRule" id="PRU00175"/>
    </source>
</evidence>
<reference evidence="12" key="1">
    <citation type="submission" date="2003-08" db="EMBL/GenBank/DDBJ databases">
        <authorList>
            <person name="Birren B."/>
            <person name="Nusbaum C."/>
            <person name="Abebe A."/>
            <person name="Abouelleil A."/>
            <person name="Adekoya E."/>
            <person name="Ait-zahra M."/>
            <person name="Allen N."/>
            <person name="Allen T."/>
            <person name="An P."/>
            <person name="Anderson M."/>
            <person name="Anderson S."/>
            <person name="Arachchi H."/>
            <person name="Armbruster J."/>
            <person name="Bachantsang P."/>
            <person name="Baldwin J."/>
            <person name="Barry A."/>
            <person name="Bayul T."/>
            <person name="Blitshsteyn B."/>
            <person name="Bloom T."/>
            <person name="Blye J."/>
            <person name="Boguslavskiy L."/>
            <person name="Borowsky M."/>
            <person name="Boukhgalter B."/>
            <person name="Brunache A."/>
            <person name="Butler J."/>
            <person name="Calixte N."/>
            <person name="Calvo S."/>
            <person name="Camarata J."/>
            <person name="Campo K."/>
            <person name="Chang J."/>
            <person name="Cheshatsang Y."/>
            <person name="Citroen M."/>
            <person name="Collymore A."/>
            <person name="Considine T."/>
            <person name="Cook A."/>
            <person name="Cooke P."/>
            <person name="Corum B."/>
            <person name="Cuomo C."/>
            <person name="David R."/>
            <person name="Dawoe T."/>
            <person name="Degray S."/>
            <person name="Dodge S."/>
            <person name="Dooley K."/>
            <person name="Dorje P."/>
            <person name="Dorjee K."/>
            <person name="Dorris L."/>
            <person name="Duffey N."/>
            <person name="Dupes A."/>
            <person name="Elkins T."/>
            <person name="Engels R."/>
            <person name="Erickson J."/>
            <person name="Farina A."/>
            <person name="Faro S."/>
            <person name="Ferreira P."/>
            <person name="Fischer H."/>
            <person name="Fitzgerald M."/>
            <person name="Foley K."/>
            <person name="Gage D."/>
            <person name="Galagan J."/>
            <person name="Gearin G."/>
            <person name="Gnerre S."/>
            <person name="Gnirke A."/>
            <person name="Goyette A."/>
            <person name="Graham J."/>
            <person name="Grandbois E."/>
            <person name="Gyaltsen K."/>
            <person name="Hafez N."/>
            <person name="Hagopian D."/>
            <person name="Hagos B."/>
            <person name="Hall J."/>
            <person name="Hatcher B."/>
            <person name="Heller A."/>
            <person name="Higgins H."/>
            <person name="Honan T."/>
            <person name="Horn A."/>
            <person name="Houde N."/>
            <person name="Hughes L."/>
            <person name="Hulme W."/>
            <person name="Husby E."/>
            <person name="Iliev I."/>
            <person name="Jaffe D."/>
            <person name="Jones C."/>
            <person name="Kamal M."/>
            <person name="Kamat A."/>
            <person name="Kamvysselis M."/>
            <person name="Karlsson E."/>
            <person name="Kells C."/>
            <person name="Kieu A."/>
            <person name="Kisner P."/>
            <person name="Kodira C."/>
            <person name="Kulbokas E."/>
            <person name="Labutti K."/>
            <person name="Lama D."/>
            <person name="Landers T."/>
            <person name="Leger J."/>
            <person name="Levine S."/>
            <person name="Lewis D."/>
            <person name="Lewis T."/>
            <person name="Lindblad-toh K."/>
            <person name="Liu X."/>
            <person name="Lokyitsang T."/>
            <person name="Lokyitsang Y."/>
            <person name="Lucien O."/>
            <person name="Lui A."/>
            <person name="Ma L.J."/>
            <person name="Mabbitt R."/>
            <person name="Macdonald J."/>
            <person name="Maclean C."/>
            <person name="Major J."/>
            <person name="Manning J."/>
            <person name="Marabella R."/>
            <person name="Maru K."/>
            <person name="Matthews C."/>
            <person name="Mauceli E."/>
            <person name="Mccarthy M."/>
            <person name="Mcdonough S."/>
            <person name="Mcghee T."/>
            <person name="Meldrim J."/>
            <person name="Meneus L."/>
            <person name="Mesirov J."/>
            <person name="Mihalev A."/>
            <person name="Mihova T."/>
            <person name="Mikkelsen T."/>
            <person name="Mlenga V."/>
            <person name="Moru K."/>
            <person name="Mozes J."/>
            <person name="Mulrain L."/>
            <person name="Munson G."/>
            <person name="Naylor J."/>
            <person name="Newes C."/>
            <person name="Nguyen C."/>
            <person name="Nguyen N."/>
            <person name="Nguyen T."/>
            <person name="Nicol R."/>
            <person name="Nielsen C."/>
            <person name="Nizzari M."/>
            <person name="Norbu C."/>
            <person name="Norbu N."/>
            <person name="O'donnell P."/>
            <person name="Okoawo O."/>
            <person name="O'leary S."/>
            <person name="Omotosho B."/>
            <person name="O'neill K."/>
            <person name="Osman S."/>
            <person name="Parker S."/>
            <person name="Perrin D."/>
            <person name="Phunkhang P."/>
            <person name="Piqani B."/>
            <person name="Purcell S."/>
            <person name="Rachupka T."/>
            <person name="Ramasamy U."/>
            <person name="Rameau R."/>
            <person name="Ray V."/>
            <person name="Raymond C."/>
            <person name="Retta R."/>
            <person name="Richardson S."/>
            <person name="Rise C."/>
            <person name="Rodriguez J."/>
            <person name="Rogers J."/>
            <person name="Rogov P."/>
            <person name="Rutman M."/>
            <person name="Schupbach R."/>
            <person name="Seaman C."/>
            <person name="Settipalli S."/>
            <person name="Sharpe T."/>
            <person name="Sheridan J."/>
            <person name="Sherpa N."/>
            <person name="Shi J."/>
            <person name="Smirnov S."/>
            <person name="Smith C."/>
            <person name="Sougnez C."/>
            <person name="Spencer B."/>
            <person name="Stalker J."/>
            <person name="Stange-thomann N."/>
            <person name="Stavropoulos S."/>
            <person name="Stetson K."/>
            <person name="Stone C."/>
            <person name="Stone S."/>
            <person name="Stubbs M."/>
            <person name="Talamas J."/>
            <person name="Tchuinga P."/>
            <person name="Tenzing P."/>
            <person name="Tesfaye S."/>
            <person name="Theodore J."/>
            <person name="Thoulutsang Y."/>
            <person name="Topham K."/>
            <person name="Towey S."/>
            <person name="Tsamla T."/>
            <person name="Tsomo N."/>
            <person name="Vallee D."/>
            <person name="Vassiliev H."/>
            <person name="Venkataraman V."/>
            <person name="Vinson J."/>
            <person name="Vo A."/>
            <person name="Wade C."/>
            <person name="Wang S."/>
            <person name="Wangchuk T."/>
            <person name="Wangdi T."/>
            <person name="Whittaker C."/>
            <person name="Wilkinson J."/>
            <person name="Wu Y."/>
            <person name="Wyman D."/>
            <person name="Yadav S."/>
            <person name="Yang S."/>
            <person name="Yang X."/>
            <person name="Yeager S."/>
            <person name="Yee E."/>
            <person name="Young G."/>
            <person name="Zainoun J."/>
            <person name="Zembeck L."/>
            <person name="Zimmer A."/>
            <person name="Zody M."/>
            <person name="Lander E."/>
        </authorList>
    </citation>
    <scope>NUCLEOTIDE SEQUENCE [LARGE SCALE GENOMIC DNA]</scope>
</reference>
<evidence type="ECO:0000256" key="4">
    <source>
        <dbReference type="ARBA" id="ARBA00022679"/>
    </source>
</evidence>
<sequence length="143" mass="15869">MVSVPDCLERISAVLRLVGQLETTGSPPASKRTVENLPIVVIHQSNAGDERQCSICMEEFKEHAKATELRCSHVFHVSCITPWLDLHSTCPICRKPVDDQSCPVQIARANYDVAQSSQASGPSTTQYSTHNYFYDFSLFSSYG</sequence>
<dbReference type="SMART" id="SM00184">
    <property type="entry name" value="RING"/>
    <property type="match status" value="1"/>
</dbReference>
<dbReference type="CDD" id="cd16454">
    <property type="entry name" value="RING-H2_PA-TM-RING"/>
    <property type="match status" value="1"/>
</dbReference>
<dbReference type="SUPFAM" id="SSF57850">
    <property type="entry name" value="RING/U-box"/>
    <property type="match status" value="1"/>
</dbReference>
<evidence type="ECO:0000256" key="6">
    <source>
        <dbReference type="ARBA" id="ARBA00022771"/>
    </source>
</evidence>
<dbReference type="InterPro" id="IPR013083">
    <property type="entry name" value="Znf_RING/FYVE/PHD"/>
</dbReference>
<accession>H2YPU2</accession>
<keyword evidence="5" id="KW-0479">Metal-binding</keyword>
<dbReference type="InterPro" id="IPR001841">
    <property type="entry name" value="Znf_RING"/>
</dbReference>
<dbReference type="PANTHER" id="PTHR45931:SF3">
    <property type="entry name" value="RING ZINC FINGER-CONTAINING PROTEIN"/>
    <property type="match status" value="1"/>
</dbReference>
<reference evidence="11" key="2">
    <citation type="submission" date="2025-08" db="UniProtKB">
        <authorList>
            <consortium name="Ensembl"/>
        </authorList>
    </citation>
    <scope>IDENTIFICATION</scope>
</reference>
<evidence type="ECO:0000259" key="10">
    <source>
        <dbReference type="PROSITE" id="PS50089"/>
    </source>
</evidence>
<dbReference type="InParanoid" id="H2YPU2"/>
<protein>
    <recommendedName>
        <fullName evidence="3">RING-type E3 ubiquitin transferase</fullName>
        <ecNumber evidence="3">2.3.2.27</ecNumber>
    </recommendedName>
</protein>
<organism evidence="11 12">
    <name type="scientific">Ciona savignyi</name>
    <name type="common">Pacific transparent sea squirt</name>
    <dbReference type="NCBI Taxonomy" id="51511"/>
    <lineage>
        <taxon>Eukaryota</taxon>
        <taxon>Metazoa</taxon>
        <taxon>Chordata</taxon>
        <taxon>Tunicata</taxon>
        <taxon>Ascidiacea</taxon>
        <taxon>Phlebobranchia</taxon>
        <taxon>Cionidae</taxon>
        <taxon>Ciona</taxon>
    </lineage>
</organism>
<evidence type="ECO:0000256" key="8">
    <source>
        <dbReference type="ARBA" id="ARBA00022833"/>
    </source>
</evidence>
<evidence type="ECO:0000256" key="5">
    <source>
        <dbReference type="ARBA" id="ARBA00022723"/>
    </source>
</evidence>
<dbReference type="STRING" id="51511.ENSCSAVP00000007350"/>
<keyword evidence="7" id="KW-0833">Ubl conjugation pathway</keyword>
<dbReference type="PROSITE" id="PS50089">
    <property type="entry name" value="ZF_RING_2"/>
    <property type="match status" value="1"/>
</dbReference>
<dbReference type="GO" id="GO:0005634">
    <property type="term" value="C:nucleus"/>
    <property type="evidence" value="ECO:0007669"/>
    <property type="project" value="TreeGrafter"/>
</dbReference>
<evidence type="ECO:0000313" key="12">
    <source>
        <dbReference type="Proteomes" id="UP000007875"/>
    </source>
</evidence>
<comment type="pathway">
    <text evidence="2">Protein modification; protein ubiquitination.</text>
</comment>
<proteinExistence type="predicted"/>
<evidence type="ECO:0000256" key="1">
    <source>
        <dbReference type="ARBA" id="ARBA00000900"/>
    </source>
</evidence>
<keyword evidence="6 9" id="KW-0863">Zinc-finger</keyword>
<dbReference type="FunFam" id="3.30.40.10:FF:000069">
    <property type="entry name" value="E3 ubiquitin-protein ligase RNF115"/>
    <property type="match status" value="1"/>
</dbReference>
<dbReference type="EC" id="2.3.2.27" evidence="3"/>
<name>H2YPU2_CIOSA</name>
<dbReference type="GO" id="GO:0000209">
    <property type="term" value="P:protein polyubiquitination"/>
    <property type="evidence" value="ECO:0007669"/>
    <property type="project" value="UniProtKB-ARBA"/>
</dbReference>
<evidence type="ECO:0000256" key="3">
    <source>
        <dbReference type="ARBA" id="ARBA00012483"/>
    </source>
</evidence>
<dbReference type="AlphaFoldDB" id="H2YPU2"/>
<evidence type="ECO:0000256" key="7">
    <source>
        <dbReference type="ARBA" id="ARBA00022786"/>
    </source>
</evidence>
<keyword evidence="4" id="KW-0808">Transferase</keyword>
<dbReference type="OMA" id="MVSVPDC"/>
<keyword evidence="12" id="KW-1185">Reference proteome</keyword>
<dbReference type="InterPro" id="IPR051834">
    <property type="entry name" value="RING_finger_E3_ligase"/>
</dbReference>
<keyword evidence="8" id="KW-0862">Zinc</keyword>
<dbReference type="GO" id="GO:0061630">
    <property type="term" value="F:ubiquitin protein ligase activity"/>
    <property type="evidence" value="ECO:0007669"/>
    <property type="project" value="UniProtKB-EC"/>
</dbReference>
<dbReference type="PANTHER" id="PTHR45931">
    <property type="entry name" value="SI:CH211-59O9.10"/>
    <property type="match status" value="1"/>
</dbReference>
<comment type="catalytic activity">
    <reaction evidence="1">
        <text>S-ubiquitinyl-[E2 ubiquitin-conjugating enzyme]-L-cysteine + [acceptor protein]-L-lysine = [E2 ubiquitin-conjugating enzyme]-L-cysteine + N(6)-ubiquitinyl-[acceptor protein]-L-lysine.</text>
        <dbReference type="EC" id="2.3.2.27"/>
    </reaction>
</comment>
<feature type="domain" description="RING-type" evidence="10">
    <location>
        <begin position="53"/>
        <end position="94"/>
    </location>
</feature>
<dbReference type="Ensembl" id="ENSCSAVT00000007447.1">
    <property type="protein sequence ID" value="ENSCSAVP00000007350.1"/>
    <property type="gene ID" value="ENSCSAVG00000004390.1"/>
</dbReference>
<reference evidence="11" key="3">
    <citation type="submission" date="2025-09" db="UniProtKB">
        <authorList>
            <consortium name="Ensembl"/>
        </authorList>
    </citation>
    <scope>IDENTIFICATION</scope>
</reference>